<dbReference type="InterPro" id="IPR003656">
    <property type="entry name" value="Znf_BED"/>
</dbReference>
<evidence type="ECO:0000256" key="3">
    <source>
        <dbReference type="ARBA" id="ARBA00022771"/>
    </source>
</evidence>
<organism evidence="9">
    <name type="scientific">Larimichthys crocea</name>
    <name type="common">Large yellow croaker</name>
    <name type="synonym">Pseudosciaena crocea</name>
    <dbReference type="NCBI Taxonomy" id="215358"/>
    <lineage>
        <taxon>Eukaryota</taxon>
        <taxon>Metazoa</taxon>
        <taxon>Chordata</taxon>
        <taxon>Craniata</taxon>
        <taxon>Vertebrata</taxon>
        <taxon>Euteleostomi</taxon>
        <taxon>Actinopterygii</taxon>
        <taxon>Neopterygii</taxon>
        <taxon>Teleostei</taxon>
        <taxon>Neoteleostei</taxon>
        <taxon>Acanthomorphata</taxon>
        <taxon>Eupercaria</taxon>
        <taxon>Sciaenidae</taxon>
        <taxon>Larimichthys</taxon>
    </lineage>
</organism>
<name>A0A0F8BWK2_LARCR</name>
<evidence type="ECO:0000313" key="9">
    <source>
        <dbReference type="EMBL" id="KKF19097.1"/>
    </source>
</evidence>
<dbReference type="AlphaFoldDB" id="A0A0F8BWK2"/>
<evidence type="ECO:0000256" key="5">
    <source>
        <dbReference type="ARBA" id="ARBA00023015"/>
    </source>
</evidence>
<evidence type="ECO:0000259" key="8">
    <source>
        <dbReference type="Pfam" id="PF02892"/>
    </source>
</evidence>
<evidence type="ECO:0000256" key="7">
    <source>
        <dbReference type="ARBA" id="ARBA00023242"/>
    </source>
</evidence>
<proteinExistence type="predicted"/>
<keyword evidence="5" id="KW-0805">Transcription regulation</keyword>
<accession>A0A0F8BWK2</accession>
<dbReference type="EMBL" id="KQ042088">
    <property type="protein sequence ID" value="KKF19097.1"/>
    <property type="molecule type" value="Genomic_DNA"/>
</dbReference>
<keyword evidence="4" id="KW-0862">Zinc</keyword>
<reference evidence="9" key="1">
    <citation type="journal article" date="2015" name="PLoS Genet.">
        <title>Genome Sequencing of the Perciform Fish Larimichthys crocea Provides Insights into Molecular and Genetic Mechanisms of Stress Adaptation.</title>
        <authorList>
            <person name="Ao J."/>
            <person name="Mu Y."/>
            <person name="Xiang L.X."/>
            <person name="Fan D."/>
            <person name="Feng M."/>
            <person name="Zhang S."/>
            <person name="Shi Q."/>
            <person name="Zhu L.Y."/>
            <person name="Li T."/>
            <person name="Ding Y."/>
            <person name="Nie L."/>
            <person name="Li Q."/>
            <person name="Dong W.R."/>
            <person name="Jiang L."/>
            <person name="Sun B."/>
            <person name="Zhang X."/>
            <person name="Li M."/>
            <person name="Zhang H.Q."/>
            <person name="Xie S."/>
            <person name="Zhu Y."/>
            <person name="Jiang X."/>
            <person name="Wang X."/>
            <person name="Mu P."/>
            <person name="Chen W."/>
            <person name="Yue Z."/>
            <person name="Wang Z."/>
            <person name="Wang J."/>
            <person name="Shao J.Z."/>
            <person name="Chen X."/>
        </authorList>
    </citation>
    <scope>NUCLEOTIDE SEQUENCE [LARGE SCALE GENOMIC DNA]</scope>
    <source>
        <strain evidence="9">SSNF</strain>
        <tissue evidence="9">Blood</tissue>
    </source>
</reference>
<evidence type="ECO:0000256" key="6">
    <source>
        <dbReference type="ARBA" id="ARBA00023163"/>
    </source>
</evidence>
<dbReference type="GO" id="GO:0005634">
    <property type="term" value="C:nucleus"/>
    <property type="evidence" value="ECO:0007669"/>
    <property type="project" value="UniProtKB-SubCell"/>
</dbReference>
<protein>
    <recommendedName>
        <fullName evidence="8">BED-type domain-containing protein</fullName>
    </recommendedName>
</protein>
<feature type="domain" description="BED-type" evidence="8">
    <location>
        <begin position="22"/>
        <end position="66"/>
    </location>
</feature>
<evidence type="ECO:0000256" key="1">
    <source>
        <dbReference type="ARBA" id="ARBA00004123"/>
    </source>
</evidence>
<dbReference type="GO" id="GO:0008270">
    <property type="term" value="F:zinc ion binding"/>
    <property type="evidence" value="ECO:0007669"/>
    <property type="project" value="UniProtKB-KW"/>
</dbReference>
<keyword evidence="7" id="KW-0539">Nucleus</keyword>
<gene>
    <name evidence="9" type="ORF">EH28_00887</name>
</gene>
<comment type="subcellular location">
    <subcellularLocation>
        <location evidence="1">Nucleus</location>
    </subcellularLocation>
</comment>
<dbReference type="InterPro" id="IPR052035">
    <property type="entry name" value="ZnF_BED_domain_contain"/>
</dbReference>
<dbReference type="PANTHER" id="PTHR46481">
    <property type="entry name" value="ZINC FINGER BED DOMAIN-CONTAINING PROTEIN 4"/>
    <property type="match status" value="1"/>
</dbReference>
<sequence length="249" mass="27510">MSDPSDNQPDDSTFSRWAYAHYFKFVRNKDMKNIVVKCSLCAQPKELSTSRNSTSNLTKHLQRCHSHMKLARKHAENESGDTTFDKTKQAKLTFSRPPEILKPEEVRRLVAEYVVEDMLPLSTVESPAFRKLVSKIPPYSKRSPIPGAASLDCEAMEAQGLLSMPPVEAPVAAHLCPGSTSQLSAASSRRPMLPTKPERFQSALAERAYKAAALSARALSALSILTAYQAELFGASADEQDPCYGIFYP</sequence>
<dbReference type="Pfam" id="PF02892">
    <property type="entry name" value="zf-BED"/>
    <property type="match status" value="1"/>
</dbReference>
<keyword evidence="3" id="KW-0863">Zinc-finger</keyword>
<keyword evidence="6" id="KW-0804">Transcription</keyword>
<keyword evidence="2" id="KW-0479">Metal-binding</keyword>
<evidence type="ECO:0000256" key="4">
    <source>
        <dbReference type="ARBA" id="ARBA00022833"/>
    </source>
</evidence>
<dbReference type="GO" id="GO:0003677">
    <property type="term" value="F:DNA binding"/>
    <property type="evidence" value="ECO:0007669"/>
    <property type="project" value="InterPro"/>
</dbReference>
<dbReference type="SUPFAM" id="SSF140996">
    <property type="entry name" value="Hermes dimerisation domain"/>
    <property type="match status" value="1"/>
</dbReference>
<dbReference type="PANTHER" id="PTHR46481:SF10">
    <property type="entry name" value="ZINC FINGER BED DOMAIN-CONTAINING PROTEIN 39"/>
    <property type="match status" value="1"/>
</dbReference>
<evidence type="ECO:0000256" key="2">
    <source>
        <dbReference type="ARBA" id="ARBA00022723"/>
    </source>
</evidence>